<keyword evidence="5 6" id="KW-0472">Membrane</keyword>
<organism evidence="8 9">
    <name type="scientific">Lapidilactobacillus mulanensis</name>
    <dbReference type="NCBI Taxonomy" id="2485999"/>
    <lineage>
        <taxon>Bacteria</taxon>
        <taxon>Bacillati</taxon>
        <taxon>Bacillota</taxon>
        <taxon>Bacilli</taxon>
        <taxon>Lactobacillales</taxon>
        <taxon>Lactobacillaceae</taxon>
        <taxon>Lapidilactobacillus</taxon>
    </lineage>
</organism>
<dbReference type="RefSeq" id="WP_125578294.1">
    <property type="nucleotide sequence ID" value="NZ_JBHTOF010000094.1"/>
</dbReference>
<proteinExistence type="inferred from homology"/>
<dbReference type="Pfam" id="PF04138">
    <property type="entry name" value="GtrA_DPMS_TM"/>
    <property type="match status" value="1"/>
</dbReference>
<evidence type="ECO:0000256" key="4">
    <source>
        <dbReference type="ARBA" id="ARBA00022989"/>
    </source>
</evidence>
<evidence type="ECO:0000256" key="6">
    <source>
        <dbReference type="SAM" id="Phobius"/>
    </source>
</evidence>
<evidence type="ECO:0000313" key="9">
    <source>
        <dbReference type="Proteomes" id="UP001597244"/>
    </source>
</evidence>
<keyword evidence="4 6" id="KW-1133">Transmembrane helix</keyword>
<comment type="similarity">
    <text evidence="2">Belongs to the GtrA family.</text>
</comment>
<name>A0ABW4DQE0_9LACO</name>
<dbReference type="PANTHER" id="PTHR38459">
    <property type="entry name" value="PROPHAGE BACTOPRENOL-LINKED GLUCOSE TRANSLOCASE HOMOLOG"/>
    <property type="match status" value="1"/>
</dbReference>
<keyword evidence="3 6" id="KW-0812">Transmembrane</keyword>
<evidence type="ECO:0000256" key="3">
    <source>
        <dbReference type="ARBA" id="ARBA00022692"/>
    </source>
</evidence>
<evidence type="ECO:0000259" key="7">
    <source>
        <dbReference type="Pfam" id="PF04138"/>
    </source>
</evidence>
<feature type="transmembrane region" description="Helical" evidence="6">
    <location>
        <begin position="50"/>
        <end position="70"/>
    </location>
</feature>
<reference evidence="9" key="1">
    <citation type="journal article" date="2019" name="Int. J. Syst. Evol. Microbiol.">
        <title>The Global Catalogue of Microorganisms (GCM) 10K type strain sequencing project: providing services to taxonomists for standard genome sequencing and annotation.</title>
        <authorList>
            <consortium name="The Broad Institute Genomics Platform"/>
            <consortium name="The Broad Institute Genome Sequencing Center for Infectious Disease"/>
            <person name="Wu L."/>
            <person name="Ma J."/>
        </authorList>
    </citation>
    <scope>NUCLEOTIDE SEQUENCE [LARGE SCALE GENOMIC DNA]</scope>
    <source>
        <strain evidence="9">CCM 8951</strain>
    </source>
</reference>
<dbReference type="EMBL" id="JBHTOF010000094">
    <property type="protein sequence ID" value="MFD1466048.1"/>
    <property type="molecule type" value="Genomic_DNA"/>
</dbReference>
<keyword evidence="9" id="KW-1185">Reference proteome</keyword>
<dbReference type="InterPro" id="IPR051401">
    <property type="entry name" value="GtrA_CellWall_Glycosyl"/>
</dbReference>
<dbReference type="PANTHER" id="PTHR38459:SF5">
    <property type="entry name" value="CELL WALL TEICHOIC ACID GLYCOSYLATION PROTEIN GTCA"/>
    <property type="match status" value="1"/>
</dbReference>
<gene>
    <name evidence="8" type="ORF">ACFQ4L_08230</name>
</gene>
<dbReference type="InterPro" id="IPR007267">
    <property type="entry name" value="GtrA_DPMS_TM"/>
</dbReference>
<sequence length="144" mass="16962">MKLYQKFRAYLEKHGWWSIFMYLFYGGWTTVVNIVAFAICHNLLSFNWQIANTIAWILSVLFAFVTNKLWVFHSKTETFGALSWEFAKFVFARLISYGMDMGSMYILIDLMSANTLLAKLITQVIIVIANYFFSKIFIFKSREK</sequence>
<feature type="domain" description="GtrA/DPMS transmembrane" evidence="7">
    <location>
        <begin position="22"/>
        <end position="139"/>
    </location>
</feature>
<evidence type="ECO:0000313" key="8">
    <source>
        <dbReference type="EMBL" id="MFD1466048.1"/>
    </source>
</evidence>
<evidence type="ECO:0000256" key="5">
    <source>
        <dbReference type="ARBA" id="ARBA00023136"/>
    </source>
</evidence>
<feature type="transmembrane region" description="Helical" evidence="6">
    <location>
        <begin position="120"/>
        <end position="139"/>
    </location>
</feature>
<protein>
    <submittedName>
        <fullName evidence="8">GtrA family protein</fullName>
    </submittedName>
</protein>
<comment type="caution">
    <text evidence="8">The sequence shown here is derived from an EMBL/GenBank/DDBJ whole genome shotgun (WGS) entry which is preliminary data.</text>
</comment>
<accession>A0ABW4DQE0</accession>
<dbReference type="Proteomes" id="UP001597244">
    <property type="component" value="Unassembled WGS sequence"/>
</dbReference>
<evidence type="ECO:0000256" key="1">
    <source>
        <dbReference type="ARBA" id="ARBA00004141"/>
    </source>
</evidence>
<evidence type="ECO:0000256" key="2">
    <source>
        <dbReference type="ARBA" id="ARBA00009399"/>
    </source>
</evidence>
<feature type="transmembrane region" description="Helical" evidence="6">
    <location>
        <begin position="20"/>
        <end position="44"/>
    </location>
</feature>
<comment type="subcellular location">
    <subcellularLocation>
        <location evidence="1">Membrane</location>
        <topology evidence="1">Multi-pass membrane protein</topology>
    </subcellularLocation>
</comment>